<dbReference type="Pfam" id="PF00646">
    <property type="entry name" value="F-box"/>
    <property type="match status" value="1"/>
</dbReference>
<feature type="domain" description="F-box" evidence="2">
    <location>
        <begin position="55"/>
        <end position="104"/>
    </location>
</feature>
<proteinExistence type="predicted"/>
<evidence type="ECO:0000313" key="3">
    <source>
        <dbReference type="EMBL" id="KAB5592557.1"/>
    </source>
</evidence>
<feature type="region of interest" description="Disordered" evidence="1">
    <location>
        <begin position="1"/>
        <end position="45"/>
    </location>
</feature>
<accession>A0A5N5QMT1</accession>
<sequence length="662" mass="75508">MAPQTRSRSTIADGVAGQEPEQLSAPKLSTPRKRPRRSSPQQRVSSIARPTGLKLNLFVNLPFDLFLEIAKHLHPRDLISLSRTNKFFRNLLMHRPAILIWRIALRNVIDLPPCPSTISEPQYAVLLFLEECTICGEPGAYRIFVGLFVRLCPECSQSELVYLRDAPHRDLLTRSRMDHPGPTNYRKPNLQTVCLSKDVEATEARHKALQTIGDDEELNRWVEERRELVKDSKQIAKLIEGWLKKTGEEREKELTKLKDTRQADVETRLLQLGWDPADISKVKQSSEWKTHVYNSEPLDASAQPGKNSYLDSDVFSRPNGSHALRQKLHSVKPYGLYCMRGQIEVGNDSVVHDSEITPDNPNFASKVPLDNHIALPSFPYICDVLESWPQFKSLQDTDLPMETFEIKFEGMKGQLSQLCDGWRNEVELTLIRLLPKDLQPSNFNNGEFIMTSGIGEGAKSLDYLSLDMKRLLRADIIFTKEDEWVYYPSDFQDNQKMKDAVGVYYDHKAARVAQALLRTLGRPNASHLEITSLGGLFVCGRCCFKATFSSWRAILTHYMEEISRYESLIASRRFRNATNLTFVFMHDIDVVIKDKPLIDVVNETGTVERPREGLGRYSCRLCLKLGIFASMNLREDHVAEHCRSVHLIQDPSLGDHYIATSI</sequence>
<gene>
    <name evidence="3" type="ORF">CTheo_4024</name>
</gene>
<dbReference type="PROSITE" id="PS50181">
    <property type="entry name" value="FBOX"/>
    <property type="match status" value="1"/>
</dbReference>
<dbReference type="InterPro" id="IPR001810">
    <property type="entry name" value="F-box_dom"/>
</dbReference>
<keyword evidence="4" id="KW-1185">Reference proteome</keyword>
<evidence type="ECO:0000313" key="4">
    <source>
        <dbReference type="Proteomes" id="UP000383932"/>
    </source>
</evidence>
<dbReference type="OrthoDB" id="2322499at2759"/>
<evidence type="ECO:0000259" key="2">
    <source>
        <dbReference type="PROSITE" id="PS50181"/>
    </source>
</evidence>
<reference evidence="3 4" key="1">
    <citation type="journal article" date="2019" name="Fungal Biol. Biotechnol.">
        <title>Draft genome sequence of fastidious pathogen Ceratobasidium theobromae, which causes vascular-streak dieback in Theobroma cacao.</title>
        <authorList>
            <person name="Ali S.S."/>
            <person name="Asman A."/>
            <person name="Shao J."/>
            <person name="Firmansyah A.P."/>
            <person name="Susilo A.W."/>
            <person name="Rosmana A."/>
            <person name="McMahon P."/>
            <person name="Junaid M."/>
            <person name="Guest D."/>
            <person name="Kheng T.Y."/>
            <person name="Meinhardt L.W."/>
            <person name="Bailey B.A."/>
        </authorList>
    </citation>
    <scope>NUCLEOTIDE SEQUENCE [LARGE SCALE GENOMIC DNA]</scope>
    <source>
        <strain evidence="3 4">CT2</strain>
    </source>
</reference>
<dbReference type="AlphaFoldDB" id="A0A5N5QMT1"/>
<protein>
    <submittedName>
        <fullName evidence="3">Protein SFI1</fullName>
    </submittedName>
</protein>
<feature type="compositionally biased region" description="Polar residues" evidence="1">
    <location>
        <begin position="1"/>
        <end position="10"/>
    </location>
</feature>
<dbReference type="SUPFAM" id="SSF81383">
    <property type="entry name" value="F-box domain"/>
    <property type="match status" value="1"/>
</dbReference>
<comment type="caution">
    <text evidence="3">The sequence shown here is derived from an EMBL/GenBank/DDBJ whole genome shotgun (WGS) entry which is preliminary data.</text>
</comment>
<dbReference type="CDD" id="cd09917">
    <property type="entry name" value="F-box_SF"/>
    <property type="match status" value="1"/>
</dbReference>
<dbReference type="InterPro" id="IPR036047">
    <property type="entry name" value="F-box-like_dom_sf"/>
</dbReference>
<evidence type="ECO:0000256" key="1">
    <source>
        <dbReference type="SAM" id="MobiDB-lite"/>
    </source>
</evidence>
<organism evidence="3 4">
    <name type="scientific">Ceratobasidium theobromae</name>
    <dbReference type="NCBI Taxonomy" id="1582974"/>
    <lineage>
        <taxon>Eukaryota</taxon>
        <taxon>Fungi</taxon>
        <taxon>Dikarya</taxon>
        <taxon>Basidiomycota</taxon>
        <taxon>Agaricomycotina</taxon>
        <taxon>Agaricomycetes</taxon>
        <taxon>Cantharellales</taxon>
        <taxon>Ceratobasidiaceae</taxon>
        <taxon>Ceratobasidium</taxon>
    </lineage>
</organism>
<dbReference type="Proteomes" id="UP000383932">
    <property type="component" value="Unassembled WGS sequence"/>
</dbReference>
<dbReference type="EMBL" id="SSOP01000061">
    <property type="protein sequence ID" value="KAB5592557.1"/>
    <property type="molecule type" value="Genomic_DNA"/>
</dbReference>
<name>A0A5N5QMT1_9AGAM</name>